<feature type="compositionally biased region" description="Basic residues" evidence="1">
    <location>
        <begin position="16"/>
        <end position="29"/>
    </location>
</feature>
<evidence type="ECO:0000313" key="2">
    <source>
        <dbReference type="EMBL" id="RMY98243.1"/>
    </source>
</evidence>
<sequence length="64" mass="7565">MGVKILALNPATPQQRHPHLARPPRHHPRATPLPGFRNPRLHPRHRATELQLDLHRHPPQQRRR</sequence>
<feature type="region of interest" description="Disordered" evidence="1">
    <location>
        <begin position="1"/>
        <end position="64"/>
    </location>
</feature>
<organism evidence="2 3">
    <name type="scientific">Hortaea werneckii</name>
    <name type="common">Black yeast</name>
    <name type="synonym">Cladosporium werneckii</name>
    <dbReference type="NCBI Taxonomy" id="91943"/>
    <lineage>
        <taxon>Eukaryota</taxon>
        <taxon>Fungi</taxon>
        <taxon>Dikarya</taxon>
        <taxon>Ascomycota</taxon>
        <taxon>Pezizomycotina</taxon>
        <taxon>Dothideomycetes</taxon>
        <taxon>Dothideomycetidae</taxon>
        <taxon>Mycosphaerellales</taxon>
        <taxon>Teratosphaeriaceae</taxon>
        <taxon>Hortaea</taxon>
    </lineage>
</organism>
<feature type="compositionally biased region" description="Basic and acidic residues" evidence="1">
    <location>
        <begin position="46"/>
        <end position="56"/>
    </location>
</feature>
<proteinExistence type="predicted"/>
<evidence type="ECO:0000256" key="1">
    <source>
        <dbReference type="SAM" id="MobiDB-lite"/>
    </source>
</evidence>
<evidence type="ECO:0000313" key="3">
    <source>
        <dbReference type="Proteomes" id="UP000269539"/>
    </source>
</evidence>
<protein>
    <submittedName>
        <fullName evidence="2">Uncharacterized protein</fullName>
    </submittedName>
</protein>
<gene>
    <name evidence="2" type="ORF">D0864_04459</name>
</gene>
<reference evidence="2 3" key="1">
    <citation type="journal article" date="2018" name="BMC Genomics">
        <title>Genomic evidence for intraspecific hybridization in a clonal and extremely halotolerant yeast.</title>
        <authorList>
            <person name="Gostincar C."/>
            <person name="Stajich J.E."/>
            <person name="Zupancic J."/>
            <person name="Zalar P."/>
            <person name="Gunde-Cimerman N."/>
        </authorList>
    </citation>
    <scope>NUCLEOTIDE SEQUENCE [LARGE SCALE GENOMIC DNA]</scope>
    <source>
        <strain evidence="2 3">EXF-10513</strain>
    </source>
</reference>
<name>A0A3M7GAZ3_HORWE</name>
<comment type="caution">
    <text evidence="2">The sequence shown here is derived from an EMBL/GenBank/DDBJ whole genome shotgun (WGS) entry which is preliminary data.</text>
</comment>
<dbReference type="AlphaFoldDB" id="A0A3M7GAZ3"/>
<accession>A0A3M7GAZ3</accession>
<dbReference type="EMBL" id="QWIO01000383">
    <property type="protein sequence ID" value="RMY98243.1"/>
    <property type="molecule type" value="Genomic_DNA"/>
</dbReference>
<dbReference type="Proteomes" id="UP000269539">
    <property type="component" value="Unassembled WGS sequence"/>
</dbReference>